<keyword evidence="2" id="KW-1185">Reference proteome</keyword>
<accession>A0A4C1SS27</accession>
<dbReference type="EMBL" id="BGZK01000015">
    <property type="protein sequence ID" value="GBP04706.1"/>
    <property type="molecule type" value="Genomic_DNA"/>
</dbReference>
<sequence>MVEAAYAFREFRQLEYRSFHINISVLTADLPPSSYGGCGKREIEVEYLIERSGLMLGGNGQPDLSITRRNKIADAVIPILLYFFKMASTLPATGRPERGNPTHDPDQETDFSVTNTQTTSLRVIHVYKYSPAHAILFTRVSVKRNLTRRITGRRNKLCACVCRFPCRGRDVALAHLDRFQDFHSAHPLQINL</sequence>
<comment type="caution">
    <text evidence="1">The sequence shown here is derived from an EMBL/GenBank/DDBJ whole genome shotgun (WGS) entry which is preliminary data.</text>
</comment>
<dbReference type="Proteomes" id="UP000299102">
    <property type="component" value="Unassembled WGS sequence"/>
</dbReference>
<protein>
    <submittedName>
        <fullName evidence="1">Uncharacterized protein</fullName>
    </submittedName>
</protein>
<gene>
    <name evidence="1" type="ORF">EVAR_3666_1</name>
</gene>
<dbReference type="AlphaFoldDB" id="A0A4C1SS27"/>
<reference evidence="1 2" key="1">
    <citation type="journal article" date="2019" name="Commun. Biol.">
        <title>The bagworm genome reveals a unique fibroin gene that provides high tensile strength.</title>
        <authorList>
            <person name="Kono N."/>
            <person name="Nakamura H."/>
            <person name="Ohtoshi R."/>
            <person name="Tomita M."/>
            <person name="Numata K."/>
            <person name="Arakawa K."/>
        </authorList>
    </citation>
    <scope>NUCLEOTIDE SEQUENCE [LARGE SCALE GENOMIC DNA]</scope>
</reference>
<organism evidence="1 2">
    <name type="scientific">Eumeta variegata</name>
    <name type="common">Bagworm moth</name>
    <name type="synonym">Eumeta japonica</name>
    <dbReference type="NCBI Taxonomy" id="151549"/>
    <lineage>
        <taxon>Eukaryota</taxon>
        <taxon>Metazoa</taxon>
        <taxon>Ecdysozoa</taxon>
        <taxon>Arthropoda</taxon>
        <taxon>Hexapoda</taxon>
        <taxon>Insecta</taxon>
        <taxon>Pterygota</taxon>
        <taxon>Neoptera</taxon>
        <taxon>Endopterygota</taxon>
        <taxon>Lepidoptera</taxon>
        <taxon>Glossata</taxon>
        <taxon>Ditrysia</taxon>
        <taxon>Tineoidea</taxon>
        <taxon>Psychidae</taxon>
        <taxon>Oiketicinae</taxon>
        <taxon>Eumeta</taxon>
    </lineage>
</organism>
<proteinExistence type="predicted"/>
<evidence type="ECO:0000313" key="2">
    <source>
        <dbReference type="Proteomes" id="UP000299102"/>
    </source>
</evidence>
<name>A0A4C1SS27_EUMVA</name>
<evidence type="ECO:0000313" key="1">
    <source>
        <dbReference type="EMBL" id="GBP04706.1"/>
    </source>
</evidence>